<keyword evidence="2" id="KW-1185">Reference proteome</keyword>
<gene>
    <name evidence="1" type="ORF">FB476_1792</name>
</gene>
<evidence type="ECO:0000313" key="1">
    <source>
        <dbReference type="EMBL" id="TQM96899.1"/>
    </source>
</evidence>
<name>A0A543KPB2_9MICO</name>
<reference evidence="1 2" key="1">
    <citation type="submission" date="2019-06" db="EMBL/GenBank/DDBJ databases">
        <title>Sequencing the genomes of 1000 actinobacteria strains.</title>
        <authorList>
            <person name="Klenk H.-P."/>
        </authorList>
    </citation>
    <scope>NUCLEOTIDE SEQUENCE [LARGE SCALE GENOMIC DNA]</scope>
    <source>
        <strain evidence="1 2">DSM 12362</strain>
    </source>
</reference>
<sequence>MALQLEHSFTVAAPPEETWALLTDLKTVGGCFPGATVTEADAQTFAGNVKVKLGPIAVTYDGKGSFVERDDEAHRAVIEGTGKGLRGLGNAGAKVTVQLAPDGTGTRADVLTELNITGKPAQFGRGVMQSVSDKLLAQFVACVESKLTGEPDR</sequence>
<proteinExistence type="predicted"/>
<dbReference type="EMBL" id="VFPU01000001">
    <property type="protein sequence ID" value="TQM96899.1"/>
    <property type="molecule type" value="Genomic_DNA"/>
</dbReference>
<dbReference type="PANTHER" id="PTHR38588:SF1">
    <property type="entry name" value="BLL0334 PROTEIN"/>
    <property type="match status" value="1"/>
</dbReference>
<comment type="caution">
    <text evidence="1">The sequence shown here is derived from an EMBL/GenBank/DDBJ whole genome shotgun (WGS) entry which is preliminary data.</text>
</comment>
<dbReference type="InterPro" id="IPR023393">
    <property type="entry name" value="START-like_dom_sf"/>
</dbReference>
<dbReference type="Pfam" id="PF06240">
    <property type="entry name" value="COXG"/>
    <property type="match status" value="1"/>
</dbReference>
<dbReference type="Proteomes" id="UP000315133">
    <property type="component" value="Unassembled WGS sequence"/>
</dbReference>
<evidence type="ECO:0000313" key="2">
    <source>
        <dbReference type="Proteomes" id="UP000315133"/>
    </source>
</evidence>
<accession>A0A543KPB2</accession>
<dbReference type="PANTHER" id="PTHR38588">
    <property type="entry name" value="BLL0334 PROTEIN"/>
    <property type="match status" value="1"/>
</dbReference>
<dbReference type="AlphaFoldDB" id="A0A543KPB2"/>
<dbReference type="Gene3D" id="3.30.530.20">
    <property type="match status" value="1"/>
</dbReference>
<organism evidence="1 2">
    <name type="scientific">Ornithinimicrobium humiphilum</name>
    <dbReference type="NCBI Taxonomy" id="125288"/>
    <lineage>
        <taxon>Bacteria</taxon>
        <taxon>Bacillati</taxon>
        <taxon>Actinomycetota</taxon>
        <taxon>Actinomycetes</taxon>
        <taxon>Micrococcales</taxon>
        <taxon>Ornithinimicrobiaceae</taxon>
        <taxon>Ornithinimicrobium</taxon>
    </lineage>
</organism>
<protein>
    <submittedName>
        <fullName evidence="1">Carbon monoxide dehydrogenase subunit G</fullName>
    </submittedName>
</protein>
<dbReference type="RefSeq" id="WP_238329636.1">
    <property type="nucleotide sequence ID" value="NZ_BAAAIL010000004.1"/>
</dbReference>
<dbReference type="InterPro" id="IPR010419">
    <property type="entry name" value="CO_DH_gsu"/>
</dbReference>
<dbReference type="CDD" id="cd07823">
    <property type="entry name" value="SRPBCC_5"/>
    <property type="match status" value="1"/>
</dbReference>
<dbReference type="SUPFAM" id="SSF55961">
    <property type="entry name" value="Bet v1-like"/>
    <property type="match status" value="1"/>
</dbReference>